<sequence>MTTPATDSTPPPCSIPALPQHPTPPHTRPYSPLLASKSATNLSLRATTTSRIHFLTPPSQRPTASAVTQNIGAVPGSKVFSAVELQIASSPKHGGIPTSRRSPLLNTMKQRLGQPSLRDRIAPSHHLTLRNLALWH</sequence>
<name>A0AAD6X6H2_9AGAR</name>
<keyword evidence="3" id="KW-1185">Reference proteome</keyword>
<dbReference type="Proteomes" id="UP001218188">
    <property type="component" value="Unassembled WGS sequence"/>
</dbReference>
<evidence type="ECO:0000313" key="2">
    <source>
        <dbReference type="EMBL" id="KAJ7037265.1"/>
    </source>
</evidence>
<proteinExistence type="predicted"/>
<evidence type="ECO:0000313" key="3">
    <source>
        <dbReference type="Proteomes" id="UP001218188"/>
    </source>
</evidence>
<feature type="compositionally biased region" description="Pro residues" evidence="1">
    <location>
        <begin position="9"/>
        <end position="27"/>
    </location>
</feature>
<feature type="region of interest" description="Disordered" evidence="1">
    <location>
        <begin position="1"/>
        <end position="32"/>
    </location>
</feature>
<evidence type="ECO:0000256" key="1">
    <source>
        <dbReference type="SAM" id="MobiDB-lite"/>
    </source>
</evidence>
<dbReference type="AlphaFoldDB" id="A0AAD6X6H2"/>
<accession>A0AAD6X6H2</accession>
<dbReference type="EMBL" id="JARJCM010000038">
    <property type="protein sequence ID" value="KAJ7037265.1"/>
    <property type="molecule type" value="Genomic_DNA"/>
</dbReference>
<protein>
    <submittedName>
        <fullName evidence="2">Uncharacterized protein</fullName>
    </submittedName>
</protein>
<gene>
    <name evidence="2" type="ORF">C8F04DRAFT_1393783</name>
</gene>
<organism evidence="2 3">
    <name type="scientific">Mycena alexandri</name>
    <dbReference type="NCBI Taxonomy" id="1745969"/>
    <lineage>
        <taxon>Eukaryota</taxon>
        <taxon>Fungi</taxon>
        <taxon>Dikarya</taxon>
        <taxon>Basidiomycota</taxon>
        <taxon>Agaricomycotina</taxon>
        <taxon>Agaricomycetes</taxon>
        <taxon>Agaricomycetidae</taxon>
        <taxon>Agaricales</taxon>
        <taxon>Marasmiineae</taxon>
        <taxon>Mycenaceae</taxon>
        <taxon>Mycena</taxon>
    </lineage>
</organism>
<comment type="caution">
    <text evidence="2">The sequence shown here is derived from an EMBL/GenBank/DDBJ whole genome shotgun (WGS) entry which is preliminary data.</text>
</comment>
<reference evidence="2" key="1">
    <citation type="submission" date="2023-03" db="EMBL/GenBank/DDBJ databases">
        <title>Massive genome expansion in bonnet fungi (Mycena s.s.) driven by repeated elements and novel gene families across ecological guilds.</title>
        <authorList>
            <consortium name="Lawrence Berkeley National Laboratory"/>
            <person name="Harder C.B."/>
            <person name="Miyauchi S."/>
            <person name="Viragh M."/>
            <person name="Kuo A."/>
            <person name="Thoen E."/>
            <person name="Andreopoulos B."/>
            <person name="Lu D."/>
            <person name="Skrede I."/>
            <person name="Drula E."/>
            <person name="Henrissat B."/>
            <person name="Morin E."/>
            <person name="Kohler A."/>
            <person name="Barry K."/>
            <person name="LaButti K."/>
            <person name="Morin E."/>
            <person name="Salamov A."/>
            <person name="Lipzen A."/>
            <person name="Mereny Z."/>
            <person name="Hegedus B."/>
            <person name="Baldrian P."/>
            <person name="Stursova M."/>
            <person name="Weitz H."/>
            <person name="Taylor A."/>
            <person name="Grigoriev I.V."/>
            <person name="Nagy L.G."/>
            <person name="Martin F."/>
            <person name="Kauserud H."/>
        </authorList>
    </citation>
    <scope>NUCLEOTIDE SEQUENCE</scope>
    <source>
        <strain evidence="2">CBHHK200</strain>
    </source>
</reference>